<evidence type="ECO:0000313" key="4">
    <source>
        <dbReference type="EMBL" id="MBT2188220.1"/>
    </source>
</evidence>
<gene>
    <name evidence="4" type="ORF">KK488_14790</name>
</gene>
<evidence type="ECO:0000256" key="2">
    <source>
        <dbReference type="SAM" id="SignalP"/>
    </source>
</evidence>
<protein>
    <submittedName>
        <fullName evidence="4">Nuclear transport factor 2 family protein</fullName>
    </submittedName>
</protein>
<organism evidence="4 5">
    <name type="scientific">Sphingobium nicotianae</name>
    <dbReference type="NCBI Taxonomy" id="2782607"/>
    <lineage>
        <taxon>Bacteria</taxon>
        <taxon>Pseudomonadati</taxon>
        <taxon>Pseudomonadota</taxon>
        <taxon>Alphaproteobacteria</taxon>
        <taxon>Sphingomonadales</taxon>
        <taxon>Sphingomonadaceae</taxon>
        <taxon>Sphingobium</taxon>
    </lineage>
</organism>
<evidence type="ECO:0000259" key="3">
    <source>
        <dbReference type="Pfam" id="PF13577"/>
    </source>
</evidence>
<dbReference type="InterPro" id="IPR032710">
    <property type="entry name" value="NTF2-like_dom_sf"/>
</dbReference>
<feature type="domain" description="SnoaL-like" evidence="3">
    <location>
        <begin position="223"/>
        <end position="350"/>
    </location>
</feature>
<evidence type="ECO:0000256" key="1">
    <source>
        <dbReference type="SAM" id="MobiDB-lite"/>
    </source>
</evidence>
<dbReference type="SUPFAM" id="SSF54427">
    <property type="entry name" value="NTF2-like"/>
    <property type="match status" value="3"/>
</dbReference>
<dbReference type="Gene3D" id="3.10.450.50">
    <property type="match status" value="3"/>
</dbReference>
<dbReference type="Pfam" id="PF13577">
    <property type="entry name" value="SnoaL_4"/>
    <property type="match status" value="3"/>
</dbReference>
<comment type="caution">
    <text evidence="4">The sequence shown here is derived from an EMBL/GenBank/DDBJ whole genome shotgun (WGS) entry which is preliminary data.</text>
</comment>
<feature type="domain" description="SnoaL-like" evidence="3">
    <location>
        <begin position="432"/>
        <end position="563"/>
    </location>
</feature>
<feature type="chain" id="PRO_5040904977" evidence="2">
    <location>
        <begin position="21"/>
        <end position="683"/>
    </location>
</feature>
<accession>A0A9X1ISI3</accession>
<dbReference type="EMBL" id="JAHGAW010000009">
    <property type="protein sequence ID" value="MBT2188220.1"/>
    <property type="molecule type" value="Genomic_DNA"/>
</dbReference>
<keyword evidence="2" id="KW-0732">Signal</keyword>
<proteinExistence type="predicted"/>
<dbReference type="InterPro" id="IPR037401">
    <property type="entry name" value="SnoaL-like"/>
</dbReference>
<evidence type="ECO:0000313" key="5">
    <source>
        <dbReference type="Proteomes" id="UP001138757"/>
    </source>
</evidence>
<keyword evidence="5" id="KW-1185">Reference proteome</keyword>
<feature type="signal peptide" evidence="2">
    <location>
        <begin position="1"/>
        <end position="20"/>
    </location>
</feature>
<feature type="domain" description="SnoaL-like" evidence="3">
    <location>
        <begin position="36"/>
        <end position="162"/>
    </location>
</feature>
<reference evidence="4" key="1">
    <citation type="submission" date="2021-05" db="EMBL/GenBank/DDBJ databases">
        <title>Genome of Sphingobium sp. strain.</title>
        <authorList>
            <person name="Fan R."/>
        </authorList>
    </citation>
    <scope>NUCLEOTIDE SEQUENCE</scope>
    <source>
        <strain evidence="4">H33</strain>
    </source>
</reference>
<name>A0A9X1ISI3_9SPHN</name>
<dbReference type="Proteomes" id="UP001138757">
    <property type="component" value="Unassembled WGS sequence"/>
</dbReference>
<dbReference type="AlphaFoldDB" id="A0A9X1ISI3"/>
<sequence length="683" mass="74019">MFAAWALTASSLGLGASAAAQPPADSTDALARDVTRLESLRQVKDLQRSYAQYAQFGLWPDMAALFAKSGRIVWGDQVIEGPAAIAKWLAAHGGPAGTTPGALNNDMIDDPLINLSLDGESARGRWRGLAFRGDGKGKAWMEGGLYENDYVREGGRWKIATLHYYPQYEGSYATGWSNVGQQELPIVPFHFTHDEVGVPIPPAAGAAPPSGTTLAALQGRIAAVNDEDDVRNLQNSYGYYVDMRMWDDVVDLFADDGVIEMGGKLYKGKAGVRQAMALMGPAGLTRGILNDHPLFDTIVRVSPGGTEAYARGTDLGMIGDAEKGTARWDISVFRNRFVKQGGLWKIREMRLTPLMTADYKTGWANGGTRPAMPALLGANPATGKPVATKGLTIAAAKPLTAAIAAASPAAAPTLADLRRRYMRSVAFDGTENVSAAYGYYLDDFQWPGMSGIFAVKGNKQSPFAGYYFGRDRIAGAAAAMYGATPDASTVKRQGIAFHWRIQPVIHVSHDGRSTLQRTRLFHPNTGKYDAAAGGPNKRNTIQTGMYPNDQFVLEDGIWRMWTLTIDEPYMMMPDWQGGWSAAKPPAPGGGMRPSPLLQRYPPDLLISALGKREEGFAGGPGTTINWPDILPMWFHYRNPVSGRQPPLYWPDCVPCEAQPQNRMTNNGYQMPPNGPAVDGVELK</sequence>
<feature type="region of interest" description="Disordered" evidence="1">
    <location>
        <begin position="664"/>
        <end position="683"/>
    </location>
</feature>